<evidence type="ECO:0000256" key="1">
    <source>
        <dbReference type="SAM" id="Phobius"/>
    </source>
</evidence>
<feature type="non-terminal residue" evidence="2">
    <location>
        <position position="76"/>
    </location>
</feature>
<comment type="caution">
    <text evidence="2">The sequence shown here is derived from an EMBL/GenBank/DDBJ whole genome shotgun (WGS) entry which is preliminary data.</text>
</comment>
<feature type="transmembrane region" description="Helical" evidence="1">
    <location>
        <begin position="30"/>
        <end position="52"/>
    </location>
</feature>
<dbReference type="Proteomes" id="UP001176961">
    <property type="component" value="Unassembled WGS sequence"/>
</dbReference>
<evidence type="ECO:0000313" key="2">
    <source>
        <dbReference type="EMBL" id="CAJ0608166.1"/>
    </source>
</evidence>
<name>A0AA36MDC9_CYLNA</name>
<keyword evidence="1" id="KW-0472">Membrane</keyword>
<proteinExistence type="predicted"/>
<accession>A0AA36MDC9</accession>
<gene>
    <name evidence="2" type="ORF">CYNAS_LOCUS20149</name>
</gene>
<protein>
    <submittedName>
        <fullName evidence="2">Uncharacterized protein</fullName>
    </submittedName>
</protein>
<keyword evidence="1" id="KW-0812">Transmembrane</keyword>
<reference evidence="2" key="1">
    <citation type="submission" date="2023-07" db="EMBL/GenBank/DDBJ databases">
        <authorList>
            <consortium name="CYATHOMIX"/>
        </authorList>
    </citation>
    <scope>NUCLEOTIDE SEQUENCE</scope>
    <source>
        <strain evidence="2">N/A</strain>
    </source>
</reference>
<dbReference type="AlphaFoldDB" id="A0AA36MDC9"/>
<dbReference type="Pfam" id="PF10317">
    <property type="entry name" value="7TM_GPCR_Srd"/>
    <property type="match status" value="1"/>
</dbReference>
<dbReference type="EMBL" id="CATQJL010000316">
    <property type="protein sequence ID" value="CAJ0608166.1"/>
    <property type="molecule type" value="Genomic_DNA"/>
</dbReference>
<dbReference type="InterPro" id="IPR019421">
    <property type="entry name" value="7TM_GPCR_serpentine_rcpt_Srd"/>
</dbReference>
<organism evidence="2 3">
    <name type="scientific">Cylicocyclus nassatus</name>
    <name type="common">Nematode worm</name>
    <dbReference type="NCBI Taxonomy" id="53992"/>
    <lineage>
        <taxon>Eukaryota</taxon>
        <taxon>Metazoa</taxon>
        <taxon>Ecdysozoa</taxon>
        <taxon>Nematoda</taxon>
        <taxon>Chromadorea</taxon>
        <taxon>Rhabditida</taxon>
        <taxon>Rhabditina</taxon>
        <taxon>Rhabditomorpha</taxon>
        <taxon>Strongyloidea</taxon>
        <taxon>Strongylidae</taxon>
        <taxon>Cylicocyclus</taxon>
    </lineage>
</organism>
<evidence type="ECO:0000313" key="3">
    <source>
        <dbReference type="Proteomes" id="UP001176961"/>
    </source>
</evidence>
<keyword evidence="1" id="KW-1133">Transmembrane helix</keyword>
<keyword evidence="3" id="KW-1185">Reference proteome</keyword>
<sequence>MIPRALSLFYMSYGPCCVFGSSTCFIGFSFLLHCYIFGLYLTLLSFVFRYYVLYHNAPKICTTLASIFLFYIPCLL</sequence>